<dbReference type="AlphaFoldDB" id="A0A7W5UN30"/>
<dbReference type="EMBL" id="JACICA010000007">
    <property type="protein sequence ID" value="MBB3703032.1"/>
    <property type="molecule type" value="Genomic_DNA"/>
</dbReference>
<evidence type="ECO:0000313" key="1">
    <source>
        <dbReference type="EMBL" id="MBB3703032.1"/>
    </source>
</evidence>
<comment type="caution">
    <text evidence="1">The sequence shown here is derived from an EMBL/GenBank/DDBJ whole genome shotgun (WGS) entry which is preliminary data.</text>
</comment>
<dbReference type="Gene3D" id="3.10.450.50">
    <property type="match status" value="1"/>
</dbReference>
<evidence type="ECO:0008006" key="3">
    <source>
        <dbReference type="Google" id="ProtNLM"/>
    </source>
</evidence>
<dbReference type="Proteomes" id="UP000541425">
    <property type="component" value="Unassembled WGS sequence"/>
</dbReference>
<reference evidence="1 2" key="1">
    <citation type="submission" date="2020-08" db="EMBL/GenBank/DDBJ databases">
        <title>Genomic Encyclopedia of Type Strains, Phase IV (KMG-IV): sequencing the most valuable type-strain genomes for metagenomic binning, comparative biology and taxonomic classification.</title>
        <authorList>
            <person name="Goeker M."/>
        </authorList>
    </citation>
    <scope>NUCLEOTIDE SEQUENCE [LARGE SCALE GENOMIC DNA]</scope>
    <source>
        <strain evidence="1 2">DSM 22548</strain>
    </source>
</reference>
<accession>A0A7W5UN30</accession>
<proteinExistence type="predicted"/>
<gene>
    <name evidence="1" type="ORF">FHS60_001505</name>
</gene>
<evidence type="ECO:0000313" key="2">
    <source>
        <dbReference type="Proteomes" id="UP000541425"/>
    </source>
</evidence>
<sequence length="148" mass="17417">MELLWHSHQYLHPSEIMRPLFLFFACMLFASCGNKSNTSIEDNGPKEEEVLSLYKLYTSGNYSAYVDAMQSCDDKPEAYRQEMKDALKQHARYIDEEYKGIKHVKLERTEVHDKGNMSNVFLHVTYGDGSSEEIMIQLVRNKDRWRIR</sequence>
<protein>
    <recommendedName>
        <fullName evidence="3">DUF4878 domain-containing protein</fullName>
    </recommendedName>
</protein>
<name>A0A7W5UN30_9BACT</name>
<organism evidence="1 2">
    <name type="scientific">Alloprevotella rava</name>
    <dbReference type="NCBI Taxonomy" id="671218"/>
    <lineage>
        <taxon>Bacteria</taxon>
        <taxon>Pseudomonadati</taxon>
        <taxon>Bacteroidota</taxon>
        <taxon>Bacteroidia</taxon>
        <taxon>Bacteroidales</taxon>
        <taxon>Prevotellaceae</taxon>
        <taxon>Alloprevotella</taxon>
    </lineage>
</organism>